<dbReference type="Proteomes" id="UP000644115">
    <property type="component" value="Unassembled WGS sequence"/>
</dbReference>
<organism evidence="2 3">
    <name type="scientific">Lentihominibacter faecis</name>
    <dbReference type="NCBI Taxonomy" id="2764712"/>
    <lineage>
        <taxon>Bacteria</taxon>
        <taxon>Bacillati</taxon>
        <taxon>Bacillota</taxon>
        <taxon>Clostridia</taxon>
        <taxon>Peptostreptococcales</taxon>
        <taxon>Anaerovoracaceae</taxon>
        <taxon>Lentihominibacter</taxon>
    </lineage>
</organism>
<dbReference type="PROSITE" id="PS51257">
    <property type="entry name" value="PROKAR_LIPOPROTEIN"/>
    <property type="match status" value="1"/>
</dbReference>
<reference evidence="2" key="1">
    <citation type="submission" date="2020-08" db="EMBL/GenBank/DDBJ databases">
        <authorList>
            <person name="Liu C."/>
            <person name="Sun Q."/>
        </authorList>
    </citation>
    <scope>NUCLEOTIDE SEQUENCE</scope>
    <source>
        <strain evidence="2">BX16</strain>
    </source>
</reference>
<sequence length="163" mass="17925">MRRKSKYVVLSLVLCLSMMLFLCGCGEEKSGSTIEEPEITGKYLQEDYSQQLLNDGAETVVGYVTLDKLGEGDYSVHISERQVVASSEYKDGYYIADNNVAKDVTLGAEGRIACQKGKELNVVSADDFIQDHNDGESQLYTVYLMGDSAELILATDPADVETK</sequence>
<dbReference type="RefSeq" id="WP_177265745.1">
    <property type="nucleotide sequence ID" value="NZ_JACRWC010000053.1"/>
</dbReference>
<keyword evidence="1" id="KW-0732">Signal</keyword>
<feature type="signal peptide" evidence="1">
    <location>
        <begin position="1"/>
        <end position="22"/>
    </location>
</feature>
<proteinExistence type="predicted"/>
<evidence type="ECO:0000313" key="3">
    <source>
        <dbReference type="Proteomes" id="UP000644115"/>
    </source>
</evidence>
<accession>A0A923SLF2</accession>
<evidence type="ECO:0000313" key="2">
    <source>
        <dbReference type="EMBL" id="MBC5999168.1"/>
    </source>
</evidence>
<comment type="caution">
    <text evidence="2">The sequence shown here is derived from an EMBL/GenBank/DDBJ whole genome shotgun (WGS) entry which is preliminary data.</text>
</comment>
<gene>
    <name evidence="2" type="ORF">H8876_04040</name>
</gene>
<evidence type="ECO:0008006" key="4">
    <source>
        <dbReference type="Google" id="ProtNLM"/>
    </source>
</evidence>
<dbReference type="AlphaFoldDB" id="A0A923SLF2"/>
<protein>
    <recommendedName>
        <fullName evidence="4">Lipoprotein</fullName>
    </recommendedName>
</protein>
<keyword evidence="3" id="KW-1185">Reference proteome</keyword>
<evidence type="ECO:0000256" key="1">
    <source>
        <dbReference type="SAM" id="SignalP"/>
    </source>
</evidence>
<dbReference type="EMBL" id="JACRWC010000053">
    <property type="protein sequence ID" value="MBC5999168.1"/>
    <property type="molecule type" value="Genomic_DNA"/>
</dbReference>
<name>A0A923SLF2_9FIRM</name>
<feature type="chain" id="PRO_5038801401" description="Lipoprotein" evidence="1">
    <location>
        <begin position="23"/>
        <end position="163"/>
    </location>
</feature>